<dbReference type="PROSITE" id="PS50082">
    <property type="entry name" value="WD_REPEATS_2"/>
    <property type="match status" value="3"/>
</dbReference>
<reference evidence="3 4" key="1">
    <citation type="submission" date="2024-05" db="EMBL/GenBank/DDBJ databases">
        <title>Haplotype-resolved chromosome-level genome assembly of Huyou (Citrus changshanensis).</title>
        <authorList>
            <person name="Miao C."/>
            <person name="Chen W."/>
            <person name="Wu Y."/>
            <person name="Wang L."/>
            <person name="Zhao S."/>
            <person name="Grierson D."/>
            <person name="Xu C."/>
            <person name="Chen K."/>
        </authorList>
    </citation>
    <scope>NUCLEOTIDE SEQUENCE [LARGE SCALE GENOMIC DNA]</scope>
    <source>
        <strain evidence="3">01-14</strain>
        <tissue evidence="3">Leaf</tissue>
    </source>
</reference>
<name>A0AAP0MFD0_9ROSI</name>
<feature type="region of interest" description="Disordered" evidence="2">
    <location>
        <begin position="41"/>
        <end position="67"/>
    </location>
</feature>
<keyword evidence="1" id="KW-0853">WD repeat</keyword>
<evidence type="ECO:0000256" key="1">
    <source>
        <dbReference type="PROSITE-ProRule" id="PRU00221"/>
    </source>
</evidence>
<dbReference type="InterPro" id="IPR001680">
    <property type="entry name" value="WD40_rpt"/>
</dbReference>
<dbReference type="AlphaFoldDB" id="A0AAP0MFD0"/>
<feature type="repeat" description="WD" evidence="1">
    <location>
        <begin position="323"/>
        <end position="352"/>
    </location>
</feature>
<protein>
    <submittedName>
        <fullName evidence="3">Uncharacterized protein</fullName>
    </submittedName>
</protein>
<evidence type="ECO:0000313" key="3">
    <source>
        <dbReference type="EMBL" id="KAK9208099.1"/>
    </source>
</evidence>
<dbReference type="PROSITE" id="PS50294">
    <property type="entry name" value="WD_REPEATS_REGION"/>
    <property type="match status" value="1"/>
</dbReference>
<accession>A0AAP0MFD0</accession>
<comment type="caution">
    <text evidence="3">The sequence shown here is derived from an EMBL/GenBank/DDBJ whole genome shotgun (WGS) entry which is preliminary data.</text>
</comment>
<dbReference type="PANTHER" id="PTHR22844:SF213">
    <property type="entry name" value="OS01G0232200 PROTEIN"/>
    <property type="match status" value="1"/>
</dbReference>
<gene>
    <name evidence="3" type="ORF">WN944_000453</name>
</gene>
<dbReference type="InterPro" id="IPR045182">
    <property type="entry name" value="JINGUBANG-like"/>
</dbReference>
<dbReference type="SUPFAM" id="SSF50978">
    <property type="entry name" value="WD40 repeat-like"/>
    <property type="match status" value="1"/>
</dbReference>
<dbReference type="InterPro" id="IPR036322">
    <property type="entry name" value="WD40_repeat_dom_sf"/>
</dbReference>
<dbReference type="EMBL" id="JBCGBO010000004">
    <property type="protein sequence ID" value="KAK9208099.1"/>
    <property type="molecule type" value="Genomic_DNA"/>
</dbReference>
<feature type="repeat" description="WD" evidence="1">
    <location>
        <begin position="229"/>
        <end position="260"/>
    </location>
</feature>
<evidence type="ECO:0000313" key="4">
    <source>
        <dbReference type="Proteomes" id="UP001428341"/>
    </source>
</evidence>
<dbReference type="InterPro" id="IPR015943">
    <property type="entry name" value="WD40/YVTN_repeat-like_dom_sf"/>
</dbReference>
<organism evidence="3 4">
    <name type="scientific">Citrus x changshan-huyou</name>
    <dbReference type="NCBI Taxonomy" id="2935761"/>
    <lineage>
        <taxon>Eukaryota</taxon>
        <taxon>Viridiplantae</taxon>
        <taxon>Streptophyta</taxon>
        <taxon>Embryophyta</taxon>
        <taxon>Tracheophyta</taxon>
        <taxon>Spermatophyta</taxon>
        <taxon>Magnoliopsida</taxon>
        <taxon>eudicotyledons</taxon>
        <taxon>Gunneridae</taxon>
        <taxon>Pentapetalae</taxon>
        <taxon>rosids</taxon>
        <taxon>malvids</taxon>
        <taxon>Sapindales</taxon>
        <taxon>Rutaceae</taxon>
        <taxon>Aurantioideae</taxon>
        <taxon>Citrus</taxon>
    </lineage>
</organism>
<proteinExistence type="predicted"/>
<evidence type="ECO:0000256" key="2">
    <source>
        <dbReference type="SAM" id="MobiDB-lite"/>
    </source>
</evidence>
<dbReference type="CDD" id="cd00200">
    <property type="entry name" value="WD40"/>
    <property type="match status" value="1"/>
</dbReference>
<keyword evidence="4" id="KW-1185">Reference proteome</keyword>
<dbReference type="Pfam" id="PF00400">
    <property type="entry name" value="WD40"/>
    <property type="match status" value="7"/>
</dbReference>
<feature type="repeat" description="WD" evidence="1">
    <location>
        <begin position="185"/>
        <end position="218"/>
    </location>
</feature>
<dbReference type="Gene3D" id="2.130.10.10">
    <property type="entry name" value="YVTN repeat-like/Quinoprotein amine dehydrogenase"/>
    <property type="match status" value="3"/>
</dbReference>
<dbReference type="SMART" id="SM00320">
    <property type="entry name" value="WD40"/>
    <property type="match status" value="7"/>
</dbReference>
<dbReference type="Proteomes" id="UP001428341">
    <property type="component" value="Unassembled WGS sequence"/>
</dbReference>
<dbReference type="PANTHER" id="PTHR22844">
    <property type="entry name" value="F-BOX AND WD40 DOMAIN PROTEIN"/>
    <property type="match status" value="1"/>
</dbReference>
<sequence length="458" mass="52084">MEFYGNRKSLFGFMDEERNSIQSPARLSTRSHQEMCEQDLVLSPPRPSSTSIVSLLPPPSPESPWTLSPLQTPSPSILYSCIASLHRHEGNIYSIAVAKGMVFTGSSSTRIRVWRQPDCVERGFIKARHGEVRAILAHGNMLFTTHKDCKIRIWNFTVSDNFRTKKVTTLPRRSSFLSFSKSNTQQQHRDCVSCMAYYHAEGLLYTGSFDKTVKAWRVLDKRCTCVDSFVAHESNVNAIVVNQDDGFVFTCSSDGSVKIWRRLYRENSHTLTMTLKFQQSSVNALALSSFFDNYFLYSGSSDGSINFWEKDKMSGGFNHGGFLQGHRFAVLCLVAIEKLIFSGSEDTTIRVWRRAEGGCYHECLAVLDGHRGPVRCLAASLEMEKVVMGFLVYSSSLDQTFKVWRVKVMPDQEKTMCFDYSDYHSNSRTTTTKMDYEMSPVLSPSWVEKKMKASNYFQ</sequence>